<dbReference type="PANTHER" id="PTHR30572:SF4">
    <property type="entry name" value="ABC TRANSPORTER PERMEASE YTRF"/>
    <property type="match status" value="1"/>
</dbReference>
<comment type="subcellular location">
    <subcellularLocation>
        <location evidence="1">Cell membrane</location>
        <topology evidence="1">Multi-pass membrane protein</topology>
    </subcellularLocation>
</comment>
<dbReference type="GO" id="GO:0005886">
    <property type="term" value="C:plasma membrane"/>
    <property type="evidence" value="ECO:0007669"/>
    <property type="project" value="UniProtKB-SubCell"/>
</dbReference>
<evidence type="ECO:0000256" key="5">
    <source>
        <dbReference type="ARBA" id="ARBA00023136"/>
    </source>
</evidence>
<keyword evidence="5 7" id="KW-0472">Membrane</keyword>
<dbReference type="PANTHER" id="PTHR30572">
    <property type="entry name" value="MEMBRANE COMPONENT OF TRANSPORTER-RELATED"/>
    <property type="match status" value="1"/>
</dbReference>
<feature type="transmembrane region" description="Helical" evidence="7">
    <location>
        <begin position="696"/>
        <end position="714"/>
    </location>
</feature>
<protein>
    <submittedName>
        <fullName evidence="10">ABC transporter permease</fullName>
    </submittedName>
</protein>
<feature type="transmembrane region" description="Helical" evidence="7">
    <location>
        <begin position="734"/>
        <end position="757"/>
    </location>
</feature>
<dbReference type="InterPro" id="IPR050250">
    <property type="entry name" value="Macrolide_Exporter_MacB"/>
</dbReference>
<reference evidence="10" key="1">
    <citation type="journal article" date="2014" name="Int. J. Syst. Evol. Microbiol.">
        <title>Complete genome sequence of Corynebacterium casei LMG S-19264T (=DSM 44701T), isolated from a smear-ripened cheese.</title>
        <authorList>
            <consortium name="US DOE Joint Genome Institute (JGI-PGF)"/>
            <person name="Walter F."/>
            <person name="Albersmeier A."/>
            <person name="Kalinowski J."/>
            <person name="Ruckert C."/>
        </authorList>
    </citation>
    <scope>NUCLEOTIDE SEQUENCE</scope>
    <source>
        <strain evidence="10">KCTC 12719</strain>
    </source>
</reference>
<evidence type="ECO:0000256" key="6">
    <source>
        <dbReference type="ARBA" id="ARBA00038076"/>
    </source>
</evidence>
<organism evidence="10 11">
    <name type="scientific">Salinimicrobium marinum</name>
    <dbReference type="NCBI Taxonomy" id="680283"/>
    <lineage>
        <taxon>Bacteria</taxon>
        <taxon>Pseudomonadati</taxon>
        <taxon>Bacteroidota</taxon>
        <taxon>Flavobacteriia</taxon>
        <taxon>Flavobacteriales</taxon>
        <taxon>Flavobacteriaceae</taxon>
        <taxon>Salinimicrobium</taxon>
    </lineage>
</organism>
<evidence type="ECO:0000256" key="1">
    <source>
        <dbReference type="ARBA" id="ARBA00004651"/>
    </source>
</evidence>
<feature type="transmembrane region" description="Helical" evidence="7">
    <location>
        <begin position="343"/>
        <end position="372"/>
    </location>
</feature>
<evidence type="ECO:0000259" key="8">
    <source>
        <dbReference type="Pfam" id="PF02687"/>
    </source>
</evidence>
<evidence type="ECO:0000256" key="3">
    <source>
        <dbReference type="ARBA" id="ARBA00022692"/>
    </source>
</evidence>
<dbReference type="InterPro" id="IPR025857">
    <property type="entry name" value="MacB_PCD"/>
</dbReference>
<reference evidence="10" key="2">
    <citation type="submission" date="2020-09" db="EMBL/GenBank/DDBJ databases">
        <authorList>
            <person name="Sun Q."/>
            <person name="Kim S."/>
        </authorList>
    </citation>
    <scope>NUCLEOTIDE SEQUENCE</scope>
    <source>
        <strain evidence="10">KCTC 12719</strain>
    </source>
</reference>
<accession>A0A918SB95</accession>
<feature type="transmembrane region" description="Helical" evidence="7">
    <location>
        <begin position="305"/>
        <end position="331"/>
    </location>
</feature>
<evidence type="ECO:0000259" key="9">
    <source>
        <dbReference type="Pfam" id="PF12704"/>
    </source>
</evidence>
<keyword evidence="2" id="KW-1003">Cell membrane</keyword>
<dbReference type="Pfam" id="PF02687">
    <property type="entry name" value="FtsX"/>
    <property type="match status" value="2"/>
</dbReference>
<proteinExistence type="inferred from homology"/>
<feature type="domain" description="ABC3 transporter permease C-terminal" evidence="8">
    <location>
        <begin position="260"/>
        <end position="377"/>
    </location>
</feature>
<dbReference type="InterPro" id="IPR003838">
    <property type="entry name" value="ABC3_permease_C"/>
</dbReference>
<comment type="caution">
    <text evidence="10">The sequence shown here is derived from an EMBL/GenBank/DDBJ whole genome shotgun (WGS) entry which is preliminary data.</text>
</comment>
<dbReference type="AlphaFoldDB" id="A0A918SB95"/>
<evidence type="ECO:0000313" key="11">
    <source>
        <dbReference type="Proteomes" id="UP000610456"/>
    </source>
</evidence>
<feature type="transmembrane region" description="Helical" evidence="7">
    <location>
        <begin position="258"/>
        <end position="276"/>
    </location>
</feature>
<gene>
    <name evidence="10" type="ORF">GCM10007103_14280</name>
</gene>
<dbReference type="GO" id="GO:0022857">
    <property type="term" value="F:transmembrane transporter activity"/>
    <property type="evidence" value="ECO:0007669"/>
    <property type="project" value="TreeGrafter"/>
</dbReference>
<keyword evidence="3 7" id="KW-0812">Transmembrane</keyword>
<keyword evidence="4 7" id="KW-1133">Transmembrane helix</keyword>
<dbReference type="Pfam" id="PF12704">
    <property type="entry name" value="MacB_PCD"/>
    <property type="match status" value="1"/>
</dbReference>
<name>A0A918SB95_9FLAO</name>
<evidence type="ECO:0000313" key="10">
    <source>
        <dbReference type="EMBL" id="GHA33879.1"/>
    </source>
</evidence>
<feature type="domain" description="MacB-like periplasmic core" evidence="9">
    <location>
        <begin position="2"/>
        <end position="211"/>
    </location>
</feature>
<dbReference type="EMBL" id="BMXB01000003">
    <property type="protein sequence ID" value="GHA33879.1"/>
    <property type="molecule type" value="Genomic_DNA"/>
</dbReference>
<dbReference type="Proteomes" id="UP000610456">
    <property type="component" value="Unassembled WGS sequence"/>
</dbReference>
<evidence type="ECO:0000256" key="4">
    <source>
        <dbReference type="ARBA" id="ARBA00022989"/>
    </source>
</evidence>
<evidence type="ECO:0000256" key="2">
    <source>
        <dbReference type="ARBA" id="ARBA00022475"/>
    </source>
</evidence>
<comment type="similarity">
    <text evidence="6">Belongs to the ABC-4 integral membrane protein family.</text>
</comment>
<feature type="transmembrane region" description="Helical" evidence="7">
    <location>
        <begin position="644"/>
        <end position="668"/>
    </location>
</feature>
<keyword evidence="11" id="KW-1185">Reference proteome</keyword>
<sequence>MGLAISILLFMFIVREKSFDQMYAKKENIYRVLLHREGNHGEETWASVPAALAPAVKQSIPEVEKTARLLKHDFGGSAFIQANEQDFVETGLYWSDPEILNIFEVDYVYGNPVSPIDRPNTTLLSKSAATKYFGNRNPVGETIIVDNDKTLEVTGVFEDLPENSTFDANVIASFSTTNFSKNPSWGNASFETYFLLSPSTIPSDTEQKIQHILDKEMAPEDQWYSFTLQPLAKIHLYSAGITDSYSSRNGSITEIRNLSLLALIIMLTACINYMNLTTARSQKRTKDVGINKTLGASRKALILRFYIETGFITFVAILLGTILSILVIPVFNNITGQNLNFNIIFSFQFFMAFIAIWILTTLVAGSYPALYLSRFTPRKAMYSSSSKGSIASVIRQGLVVTQFSVSIILIISVLVIHNQMEFIRNKNLGYNPENVIAISTMAAHSGGNKNTIMNNFKVLPEVSEVSMAQGFPGVDVSGRSLYKDNATNGSTNIKTNKAEASTTEVLKLQMLAGQTLPAVKAEGDSLTDVVLNRQAVEFLGFTPEEAIGEKVNMQLGNNAYIRGVVEDFNFSSLHEPIGAYAFHNYNSEYEKFLLLRFNSSDIPATLEKFEKVFKETVPDSAFEYTFLDKNLEKLYASEQQTARIAMLFSILAIFVACLGLFGLAAFTAEQRTKEIGIRKVLGASVVGITRLLSADFIKLVFIALLIAFPLAYWISERWLEEFAYRIQVNWQTFIVAGVLALLITFATVSFQAIRAAIANPVKSLRTE</sequence>
<feature type="domain" description="ABC3 transporter permease C-terminal" evidence="8">
    <location>
        <begin position="646"/>
        <end position="760"/>
    </location>
</feature>
<evidence type="ECO:0000256" key="7">
    <source>
        <dbReference type="SAM" id="Phobius"/>
    </source>
</evidence>
<feature type="transmembrane region" description="Helical" evidence="7">
    <location>
        <begin position="393"/>
        <end position="416"/>
    </location>
</feature>